<proteinExistence type="predicted"/>
<evidence type="ECO:0000259" key="3">
    <source>
        <dbReference type="Pfam" id="PF13511"/>
    </source>
</evidence>
<gene>
    <name evidence="4" type="ORF">E5S66_02710</name>
</gene>
<dbReference type="AlphaFoldDB" id="A0A5R9PHS9"/>
<feature type="chain" id="PRO_5024464517" evidence="2">
    <location>
        <begin position="42"/>
        <end position="146"/>
    </location>
</feature>
<dbReference type="InterPro" id="IPR025392">
    <property type="entry name" value="DUF4124"/>
</dbReference>
<evidence type="ECO:0000313" key="4">
    <source>
        <dbReference type="EMBL" id="TLX22952.1"/>
    </source>
</evidence>
<name>A0A5R9PHS9_9GAMM</name>
<feature type="compositionally biased region" description="Basic and acidic residues" evidence="1">
    <location>
        <begin position="67"/>
        <end position="78"/>
    </location>
</feature>
<organism evidence="4 5">
    <name type="scientific">Thermomonas fusca</name>
    <dbReference type="NCBI Taxonomy" id="215690"/>
    <lineage>
        <taxon>Bacteria</taxon>
        <taxon>Pseudomonadati</taxon>
        <taxon>Pseudomonadota</taxon>
        <taxon>Gammaproteobacteria</taxon>
        <taxon>Lysobacterales</taxon>
        <taxon>Lysobacteraceae</taxon>
        <taxon>Thermomonas</taxon>
    </lineage>
</organism>
<evidence type="ECO:0000256" key="2">
    <source>
        <dbReference type="SAM" id="SignalP"/>
    </source>
</evidence>
<feature type="signal peptide" evidence="2">
    <location>
        <begin position="1"/>
        <end position="41"/>
    </location>
</feature>
<accession>A0A5R9PHS9</accession>
<sequence>MRRRRRGAAIGIHSPGAARMTNIRTLAVALALTLVAAPALAQQRVYQWKDANGVTHYTDVAPKQGHQTRDIEVKDGKPAETAAKQPESEQCTKARGNVTRLQAGGPIGIDTNGDGKPDRNMSANEHKAQLELNQAAVKAFCMQAKP</sequence>
<protein>
    <submittedName>
        <fullName evidence="4">DUF4124 domain-containing protein</fullName>
    </submittedName>
</protein>
<comment type="caution">
    <text evidence="4">The sequence shown here is derived from an EMBL/GenBank/DDBJ whole genome shotgun (WGS) entry which is preliminary data.</text>
</comment>
<dbReference type="EMBL" id="SROY01000001">
    <property type="protein sequence ID" value="TLX22952.1"/>
    <property type="molecule type" value="Genomic_DNA"/>
</dbReference>
<dbReference type="Proteomes" id="UP000308508">
    <property type="component" value="Unassembled WGS sequence"/>
</dbReference>
<feature type="region of interest" description="Disordered" evidence="1">
    <location>
        <begin position="64"/>
        <end position="121"/>
    </location>
</feature>
<keyword evidence="5" id="KW-1185">Reference proteome</keyword>
<evidence type="ECO:0000313" key="5">
    <source>
        <dbReference type="Proteomes" id="UP000308508"/>
    </source>
</evidence>
<keyword evidence="2" id="KW-0732">Signal</keyword>
<dbReference type="Pfam" id="PF13511">
    <property type="entry name" value="DUF4124"/>
    <property type="match status" value="1"/>
</dbReference>
<dbReference type="STRING" id="1123377.GCA_000423885_01472"/>
<evidence type="ECO:0000256" key="1">
    <source>
        <dbReference type="SAM" id="MobiDB-lite"/>
    </source>
</evidence>
<feature type="domain" description="DUF4124" evidence="3">
    <location>
        <begin position="33"/>
        <end position="86"/>
    </location>
</feature>
<reference evidence="4 5" key="1">
    <citation type="submission" date="2019-04" db="EMBL/GenBank/DDBJ databases">
        <authorList>
            <person name="Grouzdev D.S."/>
            <person name="Nazina T.N."/>
        </authorList>
    </citation>
    <scope>NUCLEOTIDE SEQUENCE [LARGE SCALE GENOMIC DNA]</scope>
    <source>
        <strain evidence="4 5">SHC 3-19</strain>
    </source>
</reference>